<feature type="chain" id="PRO_5024827664" evidence="2">
    <location>
        <begin position="28"/>
        <end position="324"/>
    </location>
</feature>
<evidence type="ECO:0000313" key="4">
    <source>
        <dbReference type="Proteomes" id="UP000325743"/>
    </source>
</evidence>
<dbReference type="EMBL" id="CP032518">
    <property type="protein sequence ID" value="QEZ45173.1"/>
    <property type="molecule type" value="Genomic_DNA"/>
</dbReference>
<dbReference type="Gene3D" id="3.40.190.10">
    <property type="entry name" value="Periplasmic binding protein-like II"/>
    <property type="match status" value="1"/>
</dbReference>
<reference evidence="3 4" key="1">
    <citation type="submission" date="2018-09" db="EMBL/GenBank/DDBJ databases">
        <title>Complete genome sequence of Cupriavidus oxalaticus T2, a bacterium capable of phenol tolerance and degradation.</title>
        <authorList>
            <person name="Yan J."/>
        </authorList>
    </citation>
    <scope>NUCLEOTIDE SEQUENCE [LARGE SCALE GENOMIC DNA]</scope>
    <source>
        <strain evidence="3 4">T2</strain>
    </source>
</reference>
<keyword evidence="2" id="KW-0732">Signal</keyword>
<protein>
    <submittedName>
        <fullName evidence="3">Tripartite tricarboxylate transporter substrate binding protein</fullName>
    </submittedName>
</protein>
<evidence type="ECO:0000256" key="1">
    <source>
        <dbReference type="ARBA" id="ARBA00006987"/>
    </source>
</evidence>
<evidence type="ECO:0000313" key="3">
    <source>
        <dbReference type="EMBL" id="QEZ45173.1"/>
    </source>
</evidence>
<dbReference type="SUPFAM" id="SSF53850">
    <property type="entry name" value="Periplasmic binding protein-like II"/>
    <property type="match status" value="1"/>
</dbReference>
<dbReference type="CDD" id="cd13578">
    <property type="entry name" value="PBP2_Bug27"/>
    <property type="match status" value="1"/>
</dbReference>
<gene>
    <name evidence="3" type="ORF">D2917_09080</name>
</gene>
<proteinExistence type="inferred from homology"/>
<dbReference type="PIRSF" id="PIRSF017082">
    <property type="entry name" value="YflP"/>
    <property type="match status" value="1"/>
</dbReference>
<sequence length="324" mass="33426">MPATALACLRKVAVAVAAAVVSLPVFAYPTKAITVIVPQAPGGANDAVARLVLQNLSERIGQSIIVENRPGAGGNIGIQAAAKSPADGYTLLLTVGSSLTINPAIYKNIPFDPRKDFEPIALVATAPYVLVVNPSLPVSSVKDLIAMAKQKPSQIDYASGGNGTPNHLFAEMFNLKAGVKLNHVPYKGAAAAATDVVSGRVPVTFGSLPGVMPFVKAGKLKALGVATEKRSPLLPGVPAIGETVPGYAATSWYALFAPAGTPKDVVAKLQVETNNVLRSKAVQEKLALQGAEAAGGTPEQLAELVNRELVQWAKVVKESGASLD</sequence>
<dbReference type="Gene3D" id="3.40.190.150">
    <property type="entry name" value="Bordetella uptake gene, domain 1"/>
    <property type="match status" value="1"/>
</dbReference>
<organism evidence="3 4">
    <name type="scientific">Cupriavidus oxalaticus</name>
    <dbReference type="NCBI Taxonomy" id="96344"/>
    <lineage>
        <taxon>Bacteria</taxon>
        <taxon>Pseudomonadati</taxon>
        <taxon>Pseudomonadota</taxon>
        <taxon>Betaproteobacteria</taxon>
        <taxon>Burkholderiales</taxon>
        <taxon>Burkholderiaceae</taxon>
        <taxon>Cupriavidus</taxon>
    </lineage>
</organism>
<name>A0A5P3VID5_9BURK</name>
<dbReference type="PANTHER" id="PTHR42928:SF5">
    <property type="entry name" value="BLR1237 PROTEIN"/>
    <property type="match status" value="1"/>
</dbReference>
<dbReference type="AlphaFoldDB" id="A0A5P3VID5"/>
<feature type="signal peptide" evidence="2">
    <location>
        <begin position="1"/>
        <end position="27"/>
    </location>
</feature>
<accession>A0A5P3VID5</accession>
<comment type="similarity">
    <text evidence="1">Belongs to the UPF0065 (bug) family.</text>
</comment>
<evidence type="ECO:0000256" key="2">
    <source>
        <dbReference type="SAM" id="SignalP"/>
    </source>
</evidence>
<dbReference type="PANTHER" id="PTHR42928">
    <property type="entry name" value="TRICARBOXYLATE-BINDING PROTEIN"/>
    <property type="match status" value="1"/>
</dbReference>
<dbReference type="InterPro" id="IPR005064">
    <property type="entry name" value="BUG"/>
</dbReference>
<dbReference type="Pfam" id="PF03401">
    <property type="entry name" value="TctC"/>
    <property type="match status" value="1"/>
</dbReference>
<dbReference type="InterPro" id="IPR042100">
    <property type="entry name" value="Bug_dom1"/>
</dbReference>
<dbReference type="Proteomes" id="UP000325743">
    <property type="component" value="Chromosome 1"/>
</dbReference>